<evidence type="ECO:0000256" key="5">
    <source>
        <dbReference type="ARBA" id="ARBA00022989"/>
    </source>
</evidence>
<dbReference type="GO" id="GO:0005886">
    <property type="term" value="C:plasma membrane"/>
    <property type="evidence" value="ECO:0007669"/>
    <property type="project" value="UniProtKB-SubCell"/>
</dbReference>
<evidence type="ECO:0000313" key="9">
    <source>
        <dbReference type="EMBL" id="RAI75378.1"/>
    </source>
</evidence>
<gene>
    <name evidence="9" type="ORF">HMF3257_16540</name>
</gene>
<evidence type="ECO:0000313" key="10">
    <source>
        <dbReference type="Proteomes" id="UP000249016"/>
    </source>
</evidence>
<comment type="subcellular location">
    <subcellularLocation>
        <location evidence="1">Cell membrane</location>
        <topology evidence="1">Single-pass membrane protein</topology>
    </subcellularLocation>
    <subcellularLocation>
        <location evidence="7">Cell membrane</location>
        <topology evidence="7">Single-pass type II membrane protein</topology>
    </subcellularLocation>
</comment>
<protein>
    <submittedName>
        <fullName evidence="9">Biopolymer transporter ExbD</fullName>
    </submittedName>
</protein>
<evidence type="ECO:0000256" key="1">
    <source>
        <dbReference type="ARBA" id="ARBA00004162"/>
    </source>
</evidence>
<organism evidence="9 10">
    <name type="scientific">Spirosoma telluris</name>
    <dbReference type="NCBI Taxonomy" id="2183553"/>
    <lineage>
        <taxon>Bacteria</taxon>
        <taxon>Pseudomonadati</taxon>
        <taxon>Bacteroidota</taxon>
        <taxon>Cytophagia</taxon>
        <taxon>Cytophagales</taxon>
        <taxon>Cytophagaceae</taxon>
        <taxon>Spirosoma</taxon>
    </lineage>
</organism>
<dbReference type="Pfam" id="PF02472">
    <property type="entry name" value="ExbD"/>
    <property type="match status" value="1"/>
</dbReference>
<keyword evidence="3" id="KW-1003">Cell membrane</keyword>
<comment type="similarity">
    <text evidence="2 7">Belongs to the ExbD/TolR family.</text>
</comment>
<comment type="caution">
    <text evidence="9">The sequence shown here is derived from an EMBL/GenBank/DDBJ whole genome shotgun (WGS) entry which is preliminary data.</text>
</comment>
<reference evidence="9 10" key="1">
    <citation type="submission" date="2018-06" db="EMBL/GenBank/DDBJ databases">
        <title>Spirosoma sp. HMF3257 Genome sequencing and assembly.</title>
        <authorList>
            <person name="Kang H."/>
            <person name="Cha I."/>
            <person name="Kim H."/>
            <person name="Kang J."/>
            <person name="Joh K."/>
        </authorList>
    </citation>
    <scope>NUCLEOTIDE SEQUENCE [LARGE SCALE GENOMIC DNA]</scope>
    <source>
        <strain evidence="9 10">HMF3257</strain>
    </source>
</reference>
<sequence>MHTRRNRSLPRIDMTPFVDVAFLMITFFMLIKTTQRLNQMQVEFPDDRGCYVDLPFADASLFLLSNNRIGFLTYQANNSSAEFLETDYSAEGLRKQLMHLVPDKRLIVAIIPTELSTYKNIVDVFDELKINGHIHFRLSYELSSEERKMLQKYDRYKETHPQRPVLMKLVLYDGKETIYR</sequence>
<keyword evidence="7" id="KW-0653">Protein transport</keyword>
<dbReference type="OrthoDB" id="952702at2"/>
<keyword evidence="10" id="KW-1185">Reference proteome</keyword>
<accession>A0A327NRM3</accession>
<dbReference type="InterPro" id="IPR003400">
    <property type="entry name" value="ExbD"/>
</dbReference>
<evidence type="ECO:0000256" key="4">
    <source>
        <dbReference type="ARBA" id="ARBA00022692"/>
    </source>
</evidence>
<evidence type="ECO:0000256" key="8">
    <source>
        <dbReference type="SAM" id="Phobius"/>
    </source>
</evidence>
<dbReference type="PANTHER" id="PTHR30558:SF3">
    <property type="entry name" value="BIOPOLYMER TRANSPORT PROTEIN EXBD-RELATED"/>
    <property type="match status" value="1"/>
</dbReference>
<evidence type="ECO:0000256" key="7">
    <source>
        <dbReference type="RuleBase" id="RU003879"/>
    </source>
</evidence>
<keyword evidence="4 7" id="KW-0812">Transmembrane</keyword>
<dbReference type="GO" id="GO:0022857">
    <property type="term" value="F:transmembrane transporter activity"/>
    <property type="evidence" value="ECO:0007669"/>
    <property type="project" value="InterPro"/>
</dbReference>
<evidence type="ECO:0000256" key="6">
    <source>
        <dbReference type="ARBA" id="ARBA00023136"/>
    </source>
</evidence>
<dbReference type="PANTHER" id="PTHR30558">
    <property type="entry name" value="EXBD MEMBRANE COMPONENT OF PMF-DRIVEN MACROMOLECULE IMPORT SYSTEM"/>
    <property type="match status" value="1"/>
</dbReference>
<keyword evidence="6 8" id="KW-0472">Membrane</keyword>
<keyword evidence="5 8" id="KW-1133">Transmembrane helix</keyword>
<dbReference type="EMBL" id="QLII01000001">
    <property type="protein sequence ID" value="RAI75378.1"/>
    <property type="molecule type" value="Genomic_DNA"/>
</dbReference>
<keyword evidence="7" id="KW-0813">Transport</keyword>
<evidence type="ECO:0000256" key="2">
    <source>
        <dbReference type="ARBA" id="ARBA00005811"/>
    </source>
</evidence>
<dbReference type="Proteomes" id="UP000249016">
    <property type="component" value="Unassembled WGS sequence"/>
</dbReference>
<dbReference type="AlphaFoldDB" id="A0A327NRM3"/>
<dbReference type="GO" id="GO:0015031">
    <property type="term" value="P:protein transport"/>
    <property type="evidence" value="ECO:0007669"/>
    <property type="project" value="UniProtKB-KW"/>
</dbReference>
<feature type="transmembrane region" description="Helical" evidence="8">
    <location>
        <begin position="12"/>
        <end position="31"/>
    </location>
</feature>
<proteinExistence type="inferred from homology"/>
<name>A0A327NRM3_9BACT</name>
<dbReference type="RefSeq" id="WP_111343726.1">
    <property type="nucleotide sequence ID" value="NZ_QLII01000001.1"/>
</dbReference>
<evidence type="ECO:0000256" key="3">
    <source>
        <dbReference type="ARBA" id="ARBA00022475"/>
    </source>
</evidence>